<organism evidence="2 3">
    <name type="scientific">Salmonella paratyphi B (strain ATCC BAA-1250 / SPB7)</name>
    <dbReference type="NCBI Taxonomy" id="1016998"/>
    <lineage>
        <taxon>Bacteria</taxon>
        <taxon>Pseudomonadati</taxon>
        <taxon>Pseudomonadota</taxon>
        <taxon>Gammaproteobacteria</taxon>
        <taxon>Enterobacterales</taxon>
        <taxon>Enterobacteriaceae</taxon>
        <taxon>Salmonella</taxon>
    </lineage>
</organism>
<evidence type="ECO:0000313" key="3">
    <source>
        <dbReference type="Proteomes" id="UP000008556"/>
    </source>
</evidence>
<keyword evidence="1" id="KW-0812">Transmembrane</keyword>
<evidence type="ECO:0000256" key="1">
    <source>
        <dbReference type="SAM" id="Phobius"/>
    </source>
</evidence>
<accession>A0A6C6Z0L7</accession>
<sequence>MSFSMSYAAMFFTPQIISTIFFDGTQVVMILTIHWKI</sequence>
<keyword evidence="1" id="KW-1133">Transmembrane helix</keyword>
<dbReference type="AlphaFoldDB" id="A0A6C6Z0L7"/>
<dbReference type="KEGG" id="spq:SPAB_01747"/>
<feature type="transmembrane region" description="Helical" evidence="1">
    <location>
        <begin position="12"/>
        <end position="33"/>
    </location>
</feature>
<proteinExistence type="predicted"/>
<protein>
    <submittedName>
        <fullName evidence="2">Uncharacterized protein</fullName>
    </submittedName>
</protein>
<evidence type="ECO:0000313" key="2">
    <source>
        <dbReference type="EMBL" id="ABX67140.1"/>
    </source>
</evidence>
<dbReference type="Proteomes" id="UP000008556">
    <property type="component" value="Chromosome"/>
</dbReference>
<name>A0A6C6Z0L7_SALPB</name>
<reference evidence="2 3" key="1">
    <citation type="submission" date="2007-11" db="EMBL/GenBank/DDBJ databases">
        <authorList>
            <consortium name="The Salmonella enterica serovar Paratyphi B Genome Sequencing Project"/>
            <person name="McClelland M."/>
            <person name="Sanderson E.K."/>
            <person name="Porwollik S."/>
            <person name="Spieth J."/>
            <person name="Clifton W.S."/>
            <person name="Fulton R."/>
            <person name="Cordes M."/>
            <person name="Wollam A."/>
            <person name="Shah N."/>
            <person name="Pepin K."/>
            <person name="Bhonagiri V."/>
            <person name="Nash W."/>
            <person name="Johnson M."/>
            <person name="Thiruvilangam P."/>
            <person name="Wilson R."/>
        </authorList>
    </citation>
    <scope>NUCLEOTIDE SEQUENCE [LARGE SCALE GENOMIC DNA]</scope>
    <source>
        <strain evidence="3">ATCC BAA-1250 / SPB7</strain>
    </source>
</reference>
<dbReference type="EMBL" id="CP000886">
    <property type="protein sequence ID" value="ABX67140.1"/>
    <property type="molecule type" value="Genomic_DNA"/>
</dbReference>
<keyword evidence="1" id="KW-0472">Membrane</keyword>
<gene>
    <name evidence="2" type="ordered locus">SPAB_01747</name>
</gene>